<dbReference type="InterPro" id="IPR023796">
    <property type="entry name" value="Serpin_dom"/>
</dbReference>
<dbReference type="InterPro" id="IPR042178">
    <property type="entry name" value="Serpin_sf_1"/>
</dbReference>
<sequence>MEIKLFTFTLVSLWTYGVLAYEYHCSKRSALLLLKRPAYEFSLRMLQKVSQETDSHFVYSPISTWLQLSALAEGADGRTFKEIWKVTKHHRNRCFKRQLGEILNKLSKDLKNECKRKSVIAMDKLMAVKKFYVRQIEKLYGIKALLLDFNEPEKSARKVNQVTKDGTDGLVDNIVYYDDFLSTVLLMSDANYFKKSIRDVLFVNKFRNEDVDDVDRGNVSTKIDIL</sequence>
<dbReference type="InterPro" id="IPR000215">
    <property type="entry name" value="Serpin_fam"/>
</dbReference>
<keyword evidence="2" id="KW-0646">Protease inhibitor</keyword>
<evidence type="ECO:0000313" key="5">
    <source>
        <dbReference type="EMBL" id="KAJ8708249.1"/>
    </source>
</evidence>
<feature type="domain" description="Serpin" evidence="4">
    <location>
        <begin position="40"/>
        <end position="196"/>
    </location>
</feature>
<evidence type="ECO:0000259" key="4">
    <source>
        <dbReference type="Pfam" id="PF00079"/>
    </source>
</evidence>
<dbReference type="Pfam" id="PF00079">
    <property type="entry name" value="Serpin"/>
    <property type="match status" value="1"/>
</dbReference>
<dbReference type="EMBL" id="JARGEI010000026">
    <property type="protein sequence ID" value="KAJ8708249.1"/>
    <property type="molecule type" value="Genomic_DNA"/>
</dbReference>
<proteinExistence type="inferred from homology"/>
<dbReference type="InterPro" id="IPR036186">
    <property type="entry name" value="Serpin_sf"/>
</dbReference>
<evidence type="ECO:0000256" key="2">
    <source>
        <dbReference type="ARBA" id="ARBA00022690"/>
    </source>
</evidence>
<dbReference type="PANTHER" id="PTHR11461">
    <property type="entry name" value="SERINE PROTEASE INHIBITOR, SERPIN"/>
    <property type="match status" value="1"/>
</dbReference>
<evidence type="ECO:0000313" key="6">
    <source>
        <dbReference type="Proteomes" id="UP001231518"/>
    </source>
</evidence>
<reference evidence="5" key="1">
    <citation type="submission" date="2023-03" db="EMBL/GenBank/DDBJ databases">
        <title>Chromosome-level genomes of two armyworms, Mythimna separata and Mythimna loreyi, provide insights into the biosynthesis and reception of sex pheromones.</title>
        <authorList>
            <person name="Zhao H."/>
        </authorList>
    </citation>
    <scope>NUCLEOTIDE SEQUENCE</scope>
    <source>
        <strain evidence="5">BeijingLab</strain>
        <tissue evidence="5">Pupa</tissue>
    </source>
</reference>
<evidence type="ECO:0000256" key="1">
    <source>
        <dbReference type="ARBA" id="ARBA00009500"/>
    </source>
</evidence>
<protein>
    <recommendedName>
        <fullName evidence="4">Serpin domain-containing protein</fullName>
    </recommendedName>
</protein>
<comment type="caution">
    <text evidence="5">The sequence shown here is derived from an EMBL/GenBank/DDBJ whole genome shotgun (WGS) entry which is preliminary data.</text>
</comment>
<keyword evidence="3" id="KW-0722">Serine protease inhibitor</keyword>
<organism evidence="5 6">
    <name type="scientific">Mythimna separata</name>
    <name type="common">Oriental armyworm</name>
    <name type="synonym">Pseudaletia separata</name>
    <dbReference type="NCBI Taxonomy" id="271217"/>
    <lineage>
        <taxon>Eukaryota</taxon>
        <taxon>Metazoa</taxon>
        <taxon>Ecdysozoa</taxon>
        <taxon>Arthropoda</taxon>
        <taxon>Hexapoda</taxon>
        <taxon>Insecta</taxon>
        <taxon>Pterygota</taxon>
        <taxon>Neoptera</taxon>
        <taxon>Endopterygota</taxon>
        <taxon>Lepidoptera</taxon>
        <taxon>Glossata</taxon>
        <taxon>Ditrysia</taxon>
        <taxon>Noctuoidea</taxon>
        <taxon>Noctuidae</taxon>
        <taxon>Noctuinae</taxon>
        <taxon>Hadenini</taxon>
        <taxon>Mythimna</taxon>
    </lineage>
</organism>
<dbReference type="PANTHER" id="PTHR11461:SF211">
    <property type="entry name" value="GH10112P-RELATED"/>
    <property type="match status" value="1"/>
</dbReference>
<comment type="similarity">
    <text evidence="1">Belongs to the serpin family.</text>
</comment>
<dbReference type="GO" id="GO:0005615">
    <property type="term" value="C:extracellular space"/>
    <property type="evidence" value="ECO:0007669"/>
    <property type="project" value="InterPro"/>
</dbReference>
<dbReference type="Gene3D" id="3.30.497.10">
    <property type="entry name" value="Antithrombin, subunit I, domain 2"/>
    <property type="match status" value="1"/>
</dbReference>
<name>A0AAD7YA68_MYTSE</name>
<keyword evidence="6" id="KW-1185">Reference proteome</keyword>
<dbReference type="Proteomes" id="UP001231518">
    <property type="component" value="Chromosome 25"/>
</dbReference>
<dbReference type="AlphaFoldDB" id="A0AAD7YA68"/>
<dbReference type="GO" id="GO:0004867">
    <property type="term" value="F:serine-type endopeptidase inhibitor activity"/>
    <property type="evidence" value="ECO:0007669"/>
    <property type="project" value="UniProtKB-KW"/>
</dbReference>
<dbReference type="SUPFAM" id="SSF56574">
    <property type="entry name" value="Serpins"/>
    <property type="match status" value="1"/>
</dbReference>
<evidence type="ECO:0000256" key="3">
    <source>
        <dbReference type="ARBA" id="ARBA00022900"/>
    </source>
</evidence>
<gene>
    <name evidence="5" type="ORF">PYW07_010374</name>
</gene>
<accession>A0AAD7YA68</accession>